<dbReference type="InterPro" id="IPR011669">
    <property type="entry name" value="DgcN-like"/>
</dbReference>
<gene>
    <name evidence="3" type="ORF">GCM10011514_10930</name>
</gene>
<dbReference type="RefSeq" id="WP_229250538.1">
    <property type="nucleotide sequence ID" value="NZ_BMKK01000002.1"/>
</dbReference>
<dbReference type="PANTHER" id="PTHR40690">
    <property type="entry name" value="GLL3100 PROTEIN"/>
    <property type="match status" value="1"/>
</dbReference>
<feature type="domain" description="D-glutamate N-acetyltransferase-like C-terminal" evidence="1">
    <location>
        <begin position="160"/>
        <end position="357"/>
    </location>
</feature>
<evidence type="ECO:0000259" key="2">
    <source>
        <dbReference type="Pfam" id="PF17396"/>
    </source>
</evidence>
<dbReference type="InterPro" id="IPR035402">
    <property type="entry name" value="DgcN-like_N"/>
</dbReference>
<reference evidence="3" key="2">
    <citation type="submission" date="2020-09" db="EMBL/GenBank/DDBJ databases">
        <authorList>
            <person name="Sun Q."/>
            <person name="Zhou Y."/>
        </authorList>
    </citation>
    <scope>NUCLEOTIDE SEQUENCE</scope>
    <source>
        <strain evidence="3">CGMCC 1.15958</strain>
    </source>
</reference>
<evidence type="ECO:0000313" key="4">
    <source>
        <dbReference type="Proteomes" id="UP000609064"/>
    </source>
</evidence>
<dbReference type="Pfam" id="PF17396">
    <property type="entry name" value="DUF1611_N"/>
    <property type="match status" value="1"/>
</dbReference>
<dbReference type="PIRSF" id="PIRSF026760">
    <property type="entry name" value="UCP026760"/>
    <property type="match status" value="1"/>
</dbReference>
<evidence type="ECO:0000313" key="3">
    <source>
        <dbReference type="EMBL" id="GGD48648.1"/>
    </source>
</evidence>
<dbReference type="InterPro" id="IPR027417">
    <property type="entry name" value="P-loop_NTPase"/>
</dbReference>
<comment type="caution">
    <text evidence="3">The sequence shown here is derived from an EMBL/GenBank/DDBJ whole genome shotgun (WGS) entry which is preliminary data.</text>
</comment>
<evidence type="ECO:0000259" key="1">
    <source>
        <dbReference type="Pfam" id="PF07755"/>
    </source>
</evidence>
<dbReference type="Gene3D" id="3.40.50.720">
    <property type="entry name" value="NAD(P)-binding Rossmann-like Domain"/>
    <property type="match status" value="1"/>
</dbReference>
<sequence length="364" mass="39754">MENQIQTTNAQSAPIGGLGAAVILTNGLLQKSDAKTAHGLIRGTERYEIIGVIDSAETAGKDAGEVLDGKHRNIPVFDSLDSAINNLQSIDYLIIGVATIGGVLPPTMLDIIKIAIENGISIVNGLHEYLSEKPEILALAEANNVELIDIRKPKSRKDLHFWTGEVRDVKAKIIAVIGMDCAMGKRTTARMLSQSCERNGLNGQMIFTGQTGWLQGGKYGFIFDSTLNDFVSGELEKAIVSCWKDTHADFIFLEGQSSLRNPSGPCGLEFLISGNAKHVVLLHAPKRKYFDDDPHWGEIPSVESEIEIIEKLGSKVIAVALNTEKCTDEEAFEYQAFYEKKLQLPVLLPIQEGVEKLIPTLIAL</sequence>
<feature type="domain" description="D-glutamate N-acetyltransferase-like N-terminal" evidence="2">
    <location>
        <begin position="57"/>
        <end position="153"/>
    </location>
</feature>
<dbReference type="Pfam" id="PF07755">
    <property type="entry name" value="DUF1611"/>
    <property type="match status" value="1"/>
</dbReference>
<dbReference type="InterPro" id="IPR035086">
    <property type="entry name" value="DgcN-like_C"/>
</dbReference>
<dbReference type="PANTHER" id="PTHR40690:SF1">
    <property type="entry name" value="DUF1611 DOMAIN-CONTAINING PROTEIN"/>
    <property type="match status" value="1"/>
</dbReference>
<keyword evidence="4" id="KW-1185">Reference proteome</keyword>
<dbReference type="Proteomes" id="UP000609064">
    <property type="component" value="Unassembled WGS sequence"/>
</dbReference>
<dbReference type="Gene3D" id="3.40.50.300">
    <property type="entry name" value="P-loop containing nucleotide triphosphate hydrolases"/>
    <property type="match status" value="1"/>
</dbReference>
<reference evidence="3" key="1">
    <citation type="journal article" date="2014" name="Int. J. Syst. Evol. Microbiol.">
        <title>Complete genome sequence of Corynebacterium casei LMG S-19264T (=DSM 44701T), isolated from a smear-ripened cheese.</title>
        <authorList>
            <consortium name="US DOE Joint Genome Institute (JGI-PGF)"/>
            <person name="Walter F."/>
            <person name="Albersmeier A."/>
            <person name="Kalinowski J."/>
            <person name="Ruckert C."/>
        </authorList>
    </citation>
    <scope>NUCLEOTIDE SEQUENCE</scope>
    <source>
        <strain evidence="3">CGMCC 1.15958</strain>
    </source>
</reference>
<proteinExistence type="predicted"/>
<dbReference type="AlphaFoldDB" id="A0A916YKI1"/>
<dbReference type="EMBL" id="BMKK01000002">
    <property type="protein sequence ID" value="GGD48648.1"/>
    <property type="molecule type" value="Genomic_DNA"/>
</dbReference>
<name>A0A916YKI1_9BACT</name>
<accession>A0A916YKI1</accession>
<protein>
    <recommendedName>
        <fullName evidence="5">DUF1611 domain-containing protein</fullName>
    </recommendedName>
</protein>
<evidence type="ECO:0008006" key="5">
    <source>
        <dbReference type="Google" id="ProtNLM"/>
    </source>
</evidence>
<dbReference type="SUPFAM" id="SSF52540">
    <property type="entry name" value="P-loop containing nucleoside triphosphate hydrolases"/>
    <property type="match status" value="1"/>
</dbReference>
<organism evidence="3 4">
    <name type="scientific">Emticicia aquatilis</name>
    <dbReference type="NCBI Taxonomy" id="1537369"/>
    <lineage>
        <taxon>Bacteria</taxon>
        <taxon>Pseudomonadati</taxon>
        <taxon>Bacteroidota</taxon>
        <taxon>Cytophagia</taxon>
        <taxon>Cytophagales</taxon>
        <taxon>Leadbetterellaceae</taxon>
        <taxon>Emticicia</taxon>
    </lineage>
</organism>